<dbReference type="Proteomes" id="UP000469724">
    <property type="component" value="Unassembled WGS sequence"/>
</dbReference>
<dbReference type="PANTHER" id="PTHR35936:SF38">
    <property type="entry name" value="GLUTAMINE-BINDING PERIPLASMIC PROTEIN"/>
    <property type="match status" value="1"/>
</dbReference>
<reference evidence="6 7" key="1">
    <citation type="submission" date="2020-02" db="EMBL/GenBank/DDBJ databases">
        <title>Comparative genomics of sulfur disproportionating microorganisms.</title>
        <authorList>
            <person name="Ward L.M."/>
            <person name="Bertran E."/>
            <person name="Johnston D.T."/>
        </authorList>
    </citation>
    <scope>NUCLEOTIDE SEQUENCE [LARGE SCALE GENOMIC DNA]</scope>
    <source>
        <strain evidence="6 7">DSM 3696</strain>
    </source>
</reference>
<dbReference type="PRINTS" id="PR00344">
    <property type="entry name" value="BCTRLSENSOR"/>
</dbReference>
<protein>
    <recommendedName>
        <fullName evidence="2">histidine kinase</fullName>
        <ecNumber evidence="2">2.7.13.3</ecNumber>
    </recommendedName>
</protein>
<dbReference type="CDD" id="cd13708">
    <property type="entry name" value="PBP2_BvgS_like_1"/>
    <property type="match status" value="1"/>
</dbReference>
<dbReference type="InterPro" id="IPR036890">
    <property type="entry name" value="HATPase_C_sf"/>
</dbReference>
<dbReference type="Gene3D" id="3.40.190.10">
    <property type="entry name" value="Periplasmic binding protein-like II"/>
    <property type="match status" value="6"/>
</dbReference>
<dbReference type="InterPro" id="IPR004358">
    <property type="entry name" value="Sig_transdc_His_kin-like_C"/>
</dbReference>
<dbReference type="InterPro" id="IPR001638">
    <property type="entry name" value="Solute-binding_3/MltF_N"/>
</dbReference>
<evidence type="ECO:0000256" key="2">
    <source>
        <dbReference type="ARBA" id="ARBA00012438"/>
    </source>
</evidence>
<dbReference type="PANTHER" id="PTHR35936">
    <property type="entry name" value="MEMBRANE-BOUND LYTIC MUREIN TRANSGLYCOSYLASE F"/>
    <property type="match status" value="1"/>
</dbReference>
<feature type="domain" description="Histidine kinase" evidence="5">
    <location>
        <begin position="1162"/>
        <end position="1295"/>
    </location>
</feature>
<dbReference type="SMART" id="SM00387">
    <property type="entry name" value="HATPase_c"/>
    <property type="match status" value="1"/>
</dbReference>
<proteinExistence type="predicted"/>
<dbReference type="InterPro" id="IPR005467">
    <property type="entry name" value="His_kinase_dom"/>
</dbReference>
<dbReference type="CDD" id="cd01007">
    <property type="entry name" value="PBP2_BvgS_HisK_like"/>
    <property type="match status" value="2"/>
</dbReference>
<dbReference type="Pfam" id="PF00497">
    <property type="entry name" value="SBP_bac_3"/>
    <property type="match status" value="2"/>
</dbReference>
<name>A0A7K3NL06_9BACT</name>
<evidence type="ECO:0000256" key="1">
    <source>
        <dbReference type="ARBA" id="ARBA00000085"/>
    </source>
</evidence>
<dbReference type="SUPFAM" id="SSF53850">
    <property type="entry name" value="Periplasmic binding protein-like II"/>
    <property type="match status" value="3"/>
</dbReference>
<keyword evidence="7" id="KW-1185">Reference proteome</keyword>
<comment type="catalytic activity">
    <reaction evidence="1">
        <text>ATP + protein L-histidine = ADP + protein N-phospho-L-histidine.</text>
        <dbReference type="EC" id="2.7.13.3"/>
    </reaction>
</comment>
<evidence type="ECO:0000259" key="5">
    <source>
        <dbReference type="PROSITE" id="PS50109"/>
    </source>
</evidence>
<evidence type="ECO:0000256" key="3">
    <source>
        <dbReference type="ARBA" id="ARBA00022729"/>
    </source>
</evidence>
<dbReference type="EMBL" id="JAAGRQ010000021">
    <property type="protein sequence ID" value="NDY56513.1"/>
    <property type="molecule type" value="Genomic_DNA"/>
</dbReference>
<dbReference type="EC" id="2.7.13.3" evidence="2"/>
<dbReference type="SMART" id="SM00062">
    <property type="entry name" value="PBPb"/>
    <property type="match status" value="3"/>
</dbReference>
<accession>A0A7K3NL06</accession>
<dbReference type="RefSeq" id="WP_163301565.1">
    <property type="nucleotide sequence ID" value="NZ_JAAGRQ010000021.1"/>
</dbReference>
<evidence type="ECO:0000313" key="6">
    <source>
        <dbReference type="EMBL" id="NDY56513.1"/>
    </source>
</evidence>
<dbReference type="SUPFAM" id="SSF55874">
    <property type="entry name" value="ATPase domain of HSP90 chaperone/DNA topoisomerase II/histidine kinase"/>
    <property type="match status" value="1"/>
</dbReference>
<organism evidence="6 7">
    <name type="scientific">Desulfolutivibrio sulfodismutans</name>
    <dbReference type="NCBI Taxonomy" id="63561"/>
    <lineage>
        <taxon>Bacteria</taxon>
        <taxon>Pseudomonadati</taxon>
        <taxon>Thermodesulfobacteriota</taxon>
        <taxon>Desulfovibrionia</taxon>
        <taxon>Desulfovibrionales</taxon>
        <taxon>Desulfovibrionaceae</taxon>
        <taxon>Desulfolutivibrio</taxon>
    </lineage>
</organism>
<dbReference type="PROSITE" id="PS50109">
    <property type="entry name" value="HIS_KIN"/>
    <property type="match status" value="1"/>
</dbReference>
<dbReference type="InterPro" id="IPR003594">
    <property type="entry name" value="HATPase_dom"/>
</dbReference>
<sequence>MKTRVALMYVFVVVLWAGLADAQKLNLTPEEQAFVAAHPVVTWSDADRPPLSIMEKGRSDGILHDYYRQMAGLTGMEFRFTPIGDGKDIQPVFDALKKKGIDMVGGSGIIPGQAAFALFSGPLFHVPMGLACLATSQAKSLEELSGRPVAVVRGSLAAEFAREGHPGMDLLVADTPRQAVDMAATGKAAAMLGDMAGLTRTIREMGRDDIRVLSLPEHSFEVYALIREDWPLLASILAKAQAALPPEAMHAMEDDWLRPDVSASGAARLNLTAEERRYIRDNPVFTASNESNWPPFNFNVNGLPQGYSVDYMNMLARMAGLKVRYVIGPEWDEFEHRLQGGTLDVLMNMASTPEREAYTDFTPPYATLVHGIASREGKGPPPTLESLAGRTVAVSKGFFTEKVLAANYPDIRLKALPDALSCLQAVATGETDAAIDSLPVQNYLIRKHFLLNLQTRALVDNRHFPTVNIRFGVSKNKPVLARILAKAMATVGERQMSELRQKWLAADRMDKEYIPLTPSEQEMLSRLGAVRLCVHPNWMPFGRIDEQGNFEGMAADYVRLMAERIGVDLKLVPTKTWEQSLEGLAEGLCDIIPAIPPTDERRRSMSFTRPYLTFPVVAATLTDTMFVPDMASLAGKRIGAVAGQAWIEDALRDYPEVEVVRAPSVEDGLRMLQSGEIFAFVDTLAAISYAIGQGRFADIKIAGKLEGDLSLAVGVSQQNPDLTQVFDMAVASLTENERRDIFSRWISITFEHGFDYELFWKILAGLAVAVAAIVFWNRKLVRLNRAVTLASDNLGRAHAKISTLLDNSGQGFLSFAADGLVEPELSRECDRLFGKPAAGSPIPALLYPADAKAGEVFGHNVRRILAQEDAFKRDLLLTLMPRHFVLGDTQVDAQYRFLEGGRIMLVLTDVTDKCALEAEVERERKRLAMIVAAARDRDDFMSVLADYERFARTRVRGEPPRAPGGPDGPDGTDDVGDMDDGDGGYGLPTLYRHVHTFKGLFLQLEFIHSPQALHRLETALAARLAAGERRWDQARLRAAWEESGCGSALDDDLGIIRAALGEAFFEQARHVPVSVDLVERLEGLAVRLAARAGEIGLTAGDGVLLQEVRRLRERDLRHMLAAYPESARKLAERTGKIVQPFAVEGDAVRVPPKTYAPFVSALVHVFRNAVVHGIEEPEIRLDASKPEAGRLACRVTDLGDRVRIVVEDDGRGIGVQAVQDKAREMGVSATGDTLQDLNLVFERGMTTQKASDVLSGRGVGLFAVREQLTRLGGTVQVVSVPGQGTTFTFTLPKQRPSAEAAA</sequence>
<dbReference type="Pfam" id="PF02518">
    <property type="entry name" value="HATPase_c"/>
    <property type="match status" value="1"/>
</dbReference>
<feature type="region of interest" description="Disordered" evidence="4">
    <location>
        <begin position="955"/>
        <end position="979"/>
    </location>
</feature>
<feature type="compositionally biased region" description="Acidic residues" evidence="4">
    <location>
        <begin position="970"/>
        <end position="979"/>
    </location>
</feature>
<dbReference type="Gene3D" id="3.30.565.10">
    <property type="entry name" value="Histidine kinase-like ATPase, C-terminal domain"/>
    <property type="match status" value="1"/>
</dbReference>
<keyword evidence="3" id="KW-0732">Signal</keyword>
<evidence type="ECO:0000256" key="4">
    <source>
        <dbReference type="SAM" id="MobiDB-lite"/>
    </source>
</evidence>
<comment type="caution">
    <text evidence="6">The sequence shown here is derived from an EMBL/GenBank/DDBJ whole genome shotgun (WGS) entry which is preliminary data.</text>
</comment>
<gene>
    <name evidence="6" type="ORF">G3N56_07125</name>
</gene>
<dbReference type="GO" id="GO:0004673">
    <property type="term" value="F:protein histidine kinase activity"/>
    <property type="evidence" value="ECO:0007669"/>
    <property type="project" value="UniProtKB-EC"/>
</dbReference>
<evidence type="ECO:0000313" key="7">
    <source>
        <dbReference type="Proteomes" id="UP000469724"/>
    </source>
</evidence>